<dbReference type="GeneID" id="109726747"/>
<evidence type="ECO:0000313" key="2">
    <source>
        <dbReference type="Proteomes" id="UP000515123"/>
    </source>
</evidence>
<evidence type="ECO:0000313" key="3">
    <source>
        <dbReference type="RefSeq" id="XP_020112123.1"/>
    </source>
</evidence>
<dbReference type="InterPro" id="IPR026960">
    <property type="entry name" value="RVT-Znf"/>
</dbReference>
<dbReference type="OrthoDB" id="690751at2759"/>
<dbReference type="PANTHER" id="PTHR33116:SF78">
    <property type="entry name" value="OS12G0587133 PROTEIN"/>
    <property type="match status" value="1"/>
</dbReference>
<dbReference type="AlphaFoldDB" id="A0A6P5H2M1"/>
<reference evidence="3" key="2">
    <citation type="submission" date="2025-08" db="UniProtKB">
        <authorList>
            <consortium name="RefSeq"/>
        </authorList>
    </citation>
    <scope>IDENTIFICATION</scope>
    <source>
        <tissue evidence="3">Leaf</tissue>
    </source>
</reference>
<keyword evidence="2" id="KW-1185">Reference proteome</keyword>
<organism evidence="2 3">
    <name type="scientific">Ananas comosus</name>
    <name type="common">Pineapple</name>
    <name type="synonym">Ananas ananas</name>
    <dbReference type="NCBI Taxonomy" id="4615"/>
    <lineage>
        <taxon>Eukaryota</taxon>
        <taxon>Viridiplantae</taxon>
        <taxon>Streptophyta</taxon>
        <taxon>Embryophyta</taxon>
        <taxon>Tracheophyta</taxon>
        <taxon>Spermatophyta</taxon>
        <taxon>Magnoliopsida</taxon>
        <taxon>Liliopsida</taxon>
        <taxon>Poales</taxon>
        <taxon>Bromeliaceae</taxon>
        <taxon>Bromelioideae</taxon>
        <taxon>Ananas</taxon>
    </lineage>
</organism>
<dbReference type="RefSeq" id="XP_020112123.1">
    <property type="nucleotide sequence ID" value="XM_020256534.1"/>
</dbReference>
<dbReference type="InterPro" id="IPR000477">
    <property type="entry name" value="RT_dom"/>
</dbReference>
<gene>
    <name evidence="3" type="primary">LOC109726747</name>
</gene>
<accession>A0A6P5H2M1</accession>
<dbReference type="Proteomes" id="UP000515123">
    <property type="component" value="Linkage group 21"/>
</dbReference>
<dbReference type="Pfam" id="PF13966">
    <property type="entry name" value="zf-RVT"/>
    <property type="match status" value="1"/>
</dbReference>
<sequence length="585" mass="67453">MAEEIQKLDILEESENLMVQQLDTRKQLKLNLSNVIADEEVLWKSKARQQWLNEIVNWCSKAGVECVGVKADFEKAYNKVSWGFLRKVMIWLGASNKWCGWIDQCIFNAKVAILVNGAPSKWIKTKRGLRQGDPLSPYLFLLVAEGPARVTNRAVCNNLLMGLGPTATSKVAIIQYADDTIFFCEAKRRQVRNLLFVWQLYEWASGLKINRDKSELLYLGSREDQGVRLAEVLGCKLGSLPIRYLGLPLSNRLLRKEDWWPIIERVERRVGGWQAKLLSQGSYKQRRPLLNGTYYSRRRPLGEGASFRPYSQWWRNVLANRALLKCGISFSIGDGHSTNFWSDIWVEGSTLRSCYPNLTNAVQSRNYRVKECYGRSGWRWHKILADYEPSSQADRESILKLKDSPSNVMLSATSDVIKWRWTHSEMFIVNSLNKFLQDGGVKENSYSQLWMTRIPLKVKIFVWLVLKRKVLTKNNLLKRGWNGELVCVLCSLQPETVDHLFVGCEFTCALLESQLSNKYSLVNCTSVTGLWGCSRLKGGVIGRLELTTIATLWWTIWLERNMKVFEHKKRNSSQLLRQACELRYL</sequence>
<protein>
    <submittedName>
        <fullName evidence="3">Uncharacterized protein LOC109726747</fullName>
    </submittedName>
</protein>
<evidence type="ECO:0000259" key="1">
    <source>
        <dbReference type="PROSITE" id="PS50878"/>
    </source>
</evidence>
<dbReference type="Pfam" id="PF00078">
    <property type="entry name" value="RVT_1"/>
    <property type="match status" value="1"/>
</dbReference>
<dbReference type="PROSITE" id="PS50878">
    <property type="entry name" value="RT_POL"/>
    <property type="match status" value="1"/>
</dbReference>
<dbReference type="SUPFAM" id="SSF56672">
    <property type="entry name" value="DNA/RNA polymerases"/>
    <property type="match status" value="1"/>
</dbReference>
<reference evidence="2" key="1">
    <citation type="journal article" date="2015" name="Nat. Genet.">
        <title>The pineapple genome and the evolution of CAM photosynthesis.</title>
        <authorList>
            <person name="Ming R."/>
            <person name="VanBuren R."/>
            <person name="Wai C.M."/>
            <person name="Tang H."/>
            <person name="Schatz M.C."/>
            <person name="Bowers J.E."/>
            <person name="Lyons E."/>
            <person name="Wang M.L."/>
            <person name="Chen J."/>
            <person name="Biggers E."/>
            <person name="Zhang J."/>
            <person name="Huang L."/>
            <person name="Zhang L."/>
            <person name="Miao W."/>
            <person name="Zhang J."/>
            <person name="Ye Z."/>
            <person name="Miao C."/>
            <person name="Lin Z."/>
            <person name="Wang H."/>
            <person name="Zhou H."/>
            <person name="Yim W.C."/>
            <person name="Priest H.D."/>
            <person name="Zheng C."/>
            <person name="Woodhouse M."/>
            <person name="Edger P.P."/>
            <person name="Guyot R."/>
            <person name="Guo H.B."/>
            <person name="Guo H."/>
            <person name="Zheng G."/>
            <person name="Singh R."/>
            <person name="Sharma A."/>
            <person name="Min X."/>
            <person name="Zheng Y."/>
            <person name="Lee H."/>
            <person name="Gurtowski J."/>
            <person name="Sedlazeck F.J."/>
            <person name="Harkess A."/>
            <person name="McKain M.R."/>
            <person name="Liao Z."/>
            <person name="Fang J."/>
            <person name="Liu J."/>
            <person name="Zhang X."/>
            <person name="Zhang Q."/>
            <person name="Hu W."/>
            <person name="Qin Y."/>
            <person name="Wang K."/>
            <person name="Chen L.Y."/>
            <person name="Shirley N."/>
            <person name="Lin Y.R."/>
            <person name="Liu L.Y."/>
            <person name="Hernandez A.G."/>
            <person name="Wright C.L."/>
            <person name="Bulone V."/>
            <person name="Tuskan G.A."/>
            <person name="Heath K."/>
            <person name="Zee F."/>
            <person name="Moore P.H."/>
            <person name="Sunkar R."/>
            <person name="Leebens-Mack J.H."/>
            <person name="Mockler T."/>
            <person name="Bennetzen J.L."/>
            <person name="Freeling M."/>
            <person name="Sankoff D."/>
            <person name="Paterson A.H."/>
            <person name="Zhu X."/>
            <person name="Yang X."/>
            <person name="Smith J.A."/>
            <person name="Cushman J.C."/>
            <person name="Paull R.E."/>
            <person name="Yu Q."/>
        </authorList>
    </citation>
    <scope>NUCLEOTIDE SEQUENCE [LARGE SCALE GENOMIC DNA]</scope>
    <source>
        <strain evidence="2">cv. F153</strain>
    </source>
</reference>
<dbReference type="InterPro" id="IPR043502">
    <property type="entry name" value="DNA/RNA_pol_sf"/>
</dbReference>
<name>A0A6P5H2M1_ANACO</name>
<dbReference type="PANTHER" id="PTHR33116">
    <property type="entry name" value="REVERSE TRANSCRIPTASE ZINC-BINDING DOMAIN-CONTAINING PROTEIN-RELATED-RELATED"/>
    <property type="match status" value="1"/>
</dbReference>
<feature type="domain" description="Reverse transcriptase" evidence="1">
    <location>
        <begin position="1"/>
        <end position="249"/>
    </location>
</feature>
<proteinExistence type="predicted"/>